<dbReference type="AlphaFoldDB" id="A0A4S8QZ08"/>
<proteinExistence type="predicted"/>
<evidence type="ECO:0000256" key="1">
    <source>
        <dbReference type="SAM" id="MobiDB-lite"/>
    </source>
</evidence>
<dbReference type="EMBL" id="PQXL01000178">
    <property type="protein sequence ID" value="THV49811.1"/>
    <property type="molecule type" value="Genomic_DNA"/>
</dbReference>
<accession>A0A4S8QZ08</accession>
<feature type="region of interest" description="Disordered" evidence="1">
    <location>
        <begin position="1"/>
        <end position="28"/>
    </location>
</feature>
<keyword evidence="3" id="KW-1185">Reference proteome</keyword>
<protein>
    <submittedName>
        <fullName evidence="2">Uncharacterized protein</fullName>
    </submittedName>
</protein>
<sequence length="61" mass="6774">MILISHDISRSDHVTTTDPEPNQGPYDDIQQRIGKAMTNLVQREAVTNGTKMNPNKILPTA</sequence>
<organism evidence="2 3">
    <name type="scientific">Botrytis galanthina</name>
    <dbReference type="NCBI Taxonomy" id="278940"/>
    <lineage>
        <taxon>Eukaryota</taxon>
        <taxon>Fungi</taxon>
        <taxon>Dikarya</taxon>
        <taxon>Ascomycota</taxon>
        <taxon>Pezizomycotina</taxon>
        <taxon>Leotiomycetes</taxon>
        <taxon>Helotiales</taxon>
        <taxon>Sclerotiniaceae</taxon>
        <taxon>Botrytis</taxon>
    </lineage>
</organism>
<dbReference type="OrthoDB" id="10293939at2759"/>
<evidence type="ECO:0000313" key="3">
    <source>
        <dbReference type="Proteomes" id="UP000308671"/>
    </source>
</evidence>
<comment type="caution">
    <text evidence="2">The sequence shown here is derived from an EMBL/GenBank/DDBJ whole genome shotgun (WGS) entry which is preliminary data.</text>
</comment>
<name>A0A4S8QZ08_9HELO</name>
<reference evidence="2 3" key="1">
    <citation type="submission" date="2017-12" db="EMBL/GenBank/DDBJ databases">
        <title>Comparative genomics of Botrytis spp.</title>
        <authorList>
            <person name="Valero-Jimenez C.A."/>
            <person name="Tapia P."/>
            <person name="Veloso J."/>
            <person name="Silva-Moreno E."/>
            <person name="Staats M."/>
            <person name="Valdes J.H."/>
            <person name="Van Kan J.A.L."/>
        </authorList>
    </citation>
    <scope>NUCLEOTIDE SEQUENCE [LARGE SCALE GENOMIC DNA]</scope>
    <source>
        <strain evidence="2 3">MUCL435</strain>
    </source>
</reference>
<gene>
    <name evidence="2" type="ORF">BGAL_0178g00180</name>
</gene>
<evidence type="ECO:0000313" key="2">
    <source>
        <dbReference type="EMBL" id="THV49811.1"/>
    </source>
</evidence>
<dbReference type="Proteomes" id="UP000308671">
    <property type="component" value="Unassembled WGS sequence"/>
</dbReference>